<dbReference type="EMBL" id="BRYB01002952">
    <property type="protein sequence ID" value="GMI28093.1"/>
    <property type="molecule type" value="Genomic_DNA"/>
</dbReference>
<keyword evidence="3" id="KW-1185">Reference proteome</keyword>
<organism evidence="2 3">
    <name type="scientific">Tetraparma gracilis</name>
    <dbReference type="NCBI Taxonomy" id="2962635"/>
    <lineage>
        <taxon>Eukaryota</taxon>
        <taxon>Sar</taxon>
        <taxon>Stramenopiles</taxon>
        <taxon>Ochrophyta</taxon>
        <taxon>Bolidophyceae</taxon>
        <taxon>Parmales</taxon>
        <taxon>Triparmaceae</taxon>
        <taxon>Tetraparma</taxon>
    </lineage>
</organism>
<evidence type="ECO:0000256" key="1">
    <source>
        <dbReference type="SAM" id="Phobius"/>
    </source>
</evidence>
<feature type="transmembrane region" description="Helical" evidence="1">
    <location>
        <begin position="314"/>
        <end position="334"/>
    </location>
</feature>
<gene>
    <name evidence="2" type="ORF">TeGR_g6617</name>
</gene>
<reference evidence="2 3" key="1">
    <citation type="journal article" date="2023" name="Commun. Biol.">
        <title>Genome analysis of Parmales, the sister group of diatoms, reveals the evolutionary specialization of diatoms from phago-mixotrophs to photoautotrophs.</title>
        <authorList>
            <person name="Ban H."/>
            <person name="Sato S."/>
            <person name="Yoshikawa S."/>
            <person name="Yamada K."/>
            <person name="Nakamura Y."/>
            <person name="Ichinomiya M."/>
            <person name="Sato N."/>
            <person name="Blanc-Mathieu R."/>
            <person name="Endo H."/>
            <person name="Kuwata A."/>
            <person name="Ogata H."/>
        </authorList>
    </citation>
    <scope>NUCLEOTIDE SEQUENCE [LARGE SCALE GENOMIC DNA]</scope>
</reference>
<protein>
    <submittedName>
        <fullName evidence="2">Uncharacterized protein</fullName>
    </submittedName>
</protein>
<dbReference type="Proteomes" id="UP001165060">
    <property type="component" value="Unassembled WGS sequence"/>
</dbReference>
<evidence type="ECO:0000313" key="2">
    <source>
        <dbReference type="EMBL" id="GMI28093.1"/>
    </source>
</evidence>
<comment type="caution">
    <text evidence="2">The sequence shown here is derived from an EMBL/GenBank/DDBJ whole genome shotgun (WGS) entry which is preliminary data.</text>
</comment>
<sequence>MASVLESIKRTAVRDPAAPFRTATRPPVTHNEDLKAFLEDSIENGHGYNKNELYSRSGGGQYTVKPPFSLYPALALIPTLTVMPEYNSWSSLIMGFFPLFATGVISAWAQLTAVKYVSKMNDELNEAATAGSYEVCEPPDTDAPLRWICVGVFLCTCLADVKGSFEFLDYIRHVPSCTDDDAKFLVENNLAVMTVKKSVTSNDGECKVEGFGAGGFTPAKRAWALTWALLQLAVEIAVMITGSAFVIYSTTNENLILNAVALNFITQIDDTIYRFVINGLMRGWMEGIPVITMLCPCDDKAHDMGLFRTIVQVLGAYVNLAALALTTIICYYSACGTLQ</sequence>
<keyword evidence="1" id="KW-0472">Membrane</keyword>
<keyword evidence="1" id="KW-1133">Transmembrane helix</keyword>
<feature type="transmembrane region" description="Helical" evidence="1">
    <location>
        <begin position="89"/>
        <end position="111"/>
    </location>
</feature>
<keyword evidence="1" id="KW-0812">Transmembrane</keyword>
<evidence type="ECO:0000313" key="3">
    <source>
        <dbReference type="Proteomes" id="UP001165060"/>
    </source>
</evidence>
<accession>A0ABQ6MLM9</accession>
<proteinExistence type="predicted"/>
<name>A0ABQ6MLM9_9STRA</name>
<feature type="transmembrane region" description="Helical" evidence="1">
    <location>
        <begin position="227"/>
        <end position="248"/>
    </location>
</feature>